<name>A0A8S1LVN4_9CILI</name>
<dbReference type="PANTHER" id="PTHR33706">
    <property type="entry name" value="MORN VARIANT REPEAT PROTEIN"/>
    <property type="match status" value="1"/>
</dbReference>
<dbReference type="PANTHER" id="PTHR33706:SF1">
    <property type="entry name" value="TPR REPEAT PROTEIN"/>
    <property type="match status" value="1"/>
</dbReference>
<sequence>MSISYDYDQMPLKKILLELIIWQAGVQINQFSKWDDEMKRILQTKLKIIFTDDQKIKYVTEDGSILRIDEIKDLSQQPLIMKNLDQIKNLQFIGQYGNNLKKVGKWKTVWKGQTISDARAFYSEEGEKQGLWKGCIDNFWSLAQIFEIGKFEKNQRIGIFTYIYENEEIGGGNYNEKGLKEGQWIDLSPNFYNYSEVTYNGEYRNGKKIGKWDIKYRRIETDQFLKIGWGQYDDQGFKNGKWIELKENFSMYSQVKYIGEYQNGLKIGRWDSIFDKELIGGGFYDLQGQKQGKWIELSNNFYDLAQVIYIGEYCNNEKVGIWQANCRNDQNEPFEQIGGGQYEQNEQKNGHWIDLSDNYSSFAQVTFSGVYLNNQKIGRWDINFKQDVDKPIQLIGGGSYDEQGQKNDKWIELKDTFDQENYVIFSGQYQNGQKIGRWDINFKSNQNMPIQLIGGGLYDEQGLKNGQWIEIIEDFKKEKQITHVCQYKRGIKFGQENIVYFYNEIIGGGVYDEQFMKTGEWIELSDDFKDSKRITYIGLYQNGIKVGQWKTNFRGDCNKPSQQIGSGYYDMDGQKYGDWTEINKYFYKDAQIIRKGQYKNNQKIGIWSTHFRDLGKDSYQKIGGGLYDIQGFKTGIWFDQSYAFNFGSELSENGVYQNGQRHGRWKITYDKKMIGGGYYDNQGQKIRKWREIIDNFNQQAQVIFSGSYKNGIKVGLWEQYYKQDYRFDFIGCGLYDNQGLKIGIWIDLIQDFTFWNQVIYIGQYIQDTKVGTWIQKQKDPQKYEKEFVQIGEQNY</sequence>
<organism evidence="1 2">
    <name type="scientific">Paramecium sonneborni</name>
    <dbReference type="NCBI Taxonomy" id="65129"/>
    <lineage>
        <taxon>Eukaryota</taxon>
        <taxon>Sar</taxon>
        <taxon>Alveolata</taxon>
        <taxon>Ciliophora</taxon>
        <taxon>Intramacronucleata</taxon>
        <taxon>Oligohymenophorea</taxon>
        <taxon>Peniculida</taxon>
        <taxon>Parameciidae</taxon>
        <taxon>Paramecium</taxon>
    </lineage>
</organism>
<evidence type="ECO:0000313" key="2">
    <source>
        <dbReference type="Proteomes" id="UP000692954"/>
    </source>
</evidence>
<dbReference type="AlphaFoldDB" id="A0A8S1LVN4"/>
<comment type="caution">
    <text evidence="1">The sequence shown here is derived from an EMBL/GenBank/DDBJ whole genome shotgun (WGS) entry which is preliminary data.</text>
</comment>
<dbReference type="OrthoDB" id="5981048at2759"/>
<gene>
    <name evidence="1" type="ORF">PSON_ATCC_30995.1.T0250390</name>
</gene>
<keyword evidence="2" id="KW-1185">Reference proteome</keyword>
<protein>
    <submittedName>
        <fullName evidence="1">Uncharacterized protein</fullName>
    </submittedName>
</protein>
<evidence type="ECO:0000313" key="1">
    <source>
        <dbReference type="EMBL" id="CAD8069653.1"/>
    </source>
</evidence>
<accession>A0A8S1LVN4</accession>
<dbReference type="Proteomes" id="UP000692954">
    <property type="component" value="Unassembled WGS sequence"/>
</dbReference>
<dbReference type="EMBL" id="CAJJDN010000025">
    <property type="protein sequence ID" value="CAD8069653.1"/>
    <property type="molecule type" value="Genomic_DNA"/>
</dbReference>
<reference evidence="1" key="1">
    <citation type="submission" date="2021-01" db="EMBL/GenBank/DDBJ databases">
        <authorList>
            <consortium name="Genoscope - CEA"/>
            <person name="William W."/>
        </authorList>
    </citation>
    <scope>NUCLEOTIDE SEQUENCE</scope>
</reference>
<proteinExistence type="predicted"/>